<dbReference type="KEGG" id="asun:KG104_15245"/>
<proteinExistence type="predicted"/>
<evidence type="ECO:0000313" key="2">
    <source>
        <dbReference type="EMBL" id="QWQ35798.1"/>
    </source>
</evidence>
<gene>
    <name evidence="2" type="ORF">KG104_15245</name>
</gene>
<name>A0A975PEC1_9MICC</name>
<keyword evidence="1" id="KW-1133">Transmembrane helix</keyword>
<dbReference type="EMBL" id="CP076456">
    <property type="protein sequence ID" value="QWQ35798.1"/>
    <property type="molecule type" value="Genomic_DNA"/>
</dbReference>
<organism evidence="2 3">
    <name type="scientific">Arthrobacter sunyaminii</name>
    <dbReference type="NCBI Taxonomy" id="2816859"/>
    <lineage>
        <taxon>Bacteria</taxon>
        <taxon>Bacillati</taxon>
        <taxon>Actinomycetota</taxon>
        <taxon>Actinomycetes</taxon>
        <taxon>Micrococcales</taxon>
        <taxon>Micrococcaceae</taxon>
        <taxon>Arthrobacter</taxon>
    </lineage>
</organism>
<keyword evidence="1" id="KW-0812">Transmembrane</keyword>
<reference evidence="2" key="1">
    <citation type="submission" date="2021-06" db="EMBL/GenBank/DDBJ databases">
        <title>Novel species in genus Arthrobacter.</title>
        <authorList>
            <person name="Zhang G."/>
        </authorList>
    </citation>
    <scope>NUCLEOTIDE SEQUENCE</scope>
    <source>
        <strain evidence="2">Zg-ZUI122</strain>
    </source>
</reference>
<evidence type="ECO:0000313" key="3">
    <source>
        <dbReference type="Proteomes" id="UP000680588"/>
    </source>
</evidence>
<keyword evidence="1" id="KW-0472">Membrane</keyword>
<dbReference type="RefSeq" id="WP_207347797.1">
    <property type="nucleotide sequence ID" value="NZ_CP076456.1"/>
</dbReference>
<sequence length="85" mass="8723">MKYVLPALTVLMAAAGLAVWIFADNLLLGLGLVALALLLGAVAPGIVGRLGTDNSGGDADPARVKEYRAQHPGTTIADAIRATRQ</sequence>
<protein>
    <submittedName>
        <fullName evidence="2">Uncharacterized protein</fullName>
    </submittedName>
</protein>
<evidence type="ECO:0000256" key="1">
    <source>
        <dbReference type="SAM" id="Phobius"/>
    </source>
</evidence>
<keyword evidence="3" id="KW-1185">Reference proteome</keyword>
<accession>A0A975PEC1</accession>
<dbReference type="AlphaFoldDB" id="A0A975PEC1"/>
<dbReference type="Proteomes" id="UP000680588">
    <property type="component" value="Chromosome"/>
</dbReference>
<feature type="transmembrane region" description="Helical" evidence="1">
    <location>
        <begin position="28"/>
        <end position="47"/>
    </location>
</feature>